<dbReference type="RefSeq" id="XP_017773535.1">
    <property type="nucleotide sequence ID" value="XM_017918046.1"/>
</dbReference>
<dbReference type="InterPro" id="IPR052615">
    <property type="entry name" value="FGFRL"/>
</dbReference>
<keyword evidence="4" id="KW-1185">Reference proteome</keyword>
<reference evidence="5" key="1">
    <citation type="submission" date="2025-08" db="UniProtKB">
        <authorList>
            <consortium name="RefSeq"/>
        </authorList>
    </citation>
    <scope>IDENTIFICATION</scope>
    <source>
        <tissue evidence="5">Whole Larva</tissue>
    </source>
</reference>
<proteinExistence type="predicted"/>
<evidence type="ECO:0000313" key="4">
    <source>
        <dbReference type="Proteomes" id="UP000695000"/>
    </source>
</evidence>
<feature type="domain" description="Ig-like" evidence="3">
    <location>
        <begin position="33"/>
        <end position="121"/>
    </location>
</feature>
<keyword evidence="2" id="KW-0732">Signal</keyword>
<keyword evidence="1" id="KW-0472">Membrane</keyword>
<name>A0ABM1MG35_NICVS</name>
<keyword evidence="1" id="KW-0812">Transmembrane</keyword>
<feature type="signal peptide" evidence="2">
    <location>
        <begin position="1"/>
        <end position="15"/>
    </location>
</feature>
<dbReference type="Gene3D" id="2.60.40.10">
    <property type="entry name" value="Immunoglobulins"/>
    <property type="match status" value="2"/>
</dbReference>
<evidence type="ECO:0000256" key="1">
    <source>
        <dbReference type="SAM" id="Phobius"/>
    </source>
</evidence>
<evidence type="ECO:0000259" key="3">
    <source>
        <dbReference type="PROSITE" id="PS50835"/>
    </source>
</evidence>
<dbReference type="InterPro" id="IPR003599">
    <property type="entry name" value="Ig_sub"/>
</dbReference>
<dbReference type="InterPro" id="IPR007110">
    <property type="entry name" value="Ig-like_dom"/>
</dbReference>
<dbReference type="GeneID" id="108560452"/>
<dbReference type="InterPro" id="IPR036179">
    <property type="entry name" value="Ig-like_dom_sf"/>
</dbReference>
<dbReference type="PANTHER" id="PTHR19890:SF10">
    <property type="entry name" value="FIBROBLAST GROWTH FACTOR RECEPTOR-LIKE 1"/>
    <property type="match status" value="1"/>
</dbReference>
<dbReference type="InterPro" id="IPR013151">
    <property type="entry name" value="Immunoglobulin_dom"/>
</dbReference>
<dbReference type="PROSITE" id="PS50835">
    <property type="entry name" value="IG_LIKE"/>
    <property type="match status" value="2"/>
</dbReference>
<dbReference type="InterPro" id="IPR013783">
    <property type="entry name" value="Ig-like_fold"/>
</dbReference>
<feature type="transmembrane region" description="Helical" evidence="1">
    <location>
        <begin position="263"/>
        <end position="284"/>
    </location>
</feature>
<sequence>MRAILVCVYLFLANASPHLFSRDFPNDYSLLIPDQDQEPFKRDPQPESISLKSGSDLILRCRSHGCHRSRHEWHFAPCRKCRNKNRLQWSKMQHTRRNCTSQMHVKNVTSSHSGLYKCEVNKFTTLYDVDVIELVKYEGEPPKLLEIFPSNSTIKPYSSVVVQCRVSSIHVPMILWFKQIENGLRYDLKYSEKYYIRINASHNVYPLPNDENVFVSKLNIHNVTYLDSGTYFCVAVTELGMDNQNFTIKVVSTLSYYEQPTSFSTLFLIPLPFVLIPVTVWLCYYKNKRAKKMKDSRNKEELILMQTTSQH</sequence>
<dbReference type="PANTHER" id="PTHR19890">
    <property type="entry name" value="FIBROBLAST GROWTH FACTOR RECEPTOR"/>
    <property type="match status" value="1"/>
</dbReference>
<dbReference type="SMART" id="SM00408">
    <property type="entry name" value="IGc2"/>
    <property type="match status" value="2"/>
</dbReference>
<dbReference type="SUPFAM" id="SSF48726">
    <property type="entry name" value="Immunoglobulin"/>
    <property type="match status" value="2"/>
</dbReference>
<evidence type="ECO:0000313" key="5">
    <source>
        <dbReference type="RefSeq" id="XP_017773535.1"/>
    </source>
</evidence>
<dbReference type="InterPro" id="IPR003598">
    <property type="entry name" value="Ig_sub2"/>
</dbReference>
<accession>A0ABM1MG35</accession>
<dbReference type="SMART" id="SM00409">
    <property type="entry name" value="IG"/>
    <property type="match status" value="2"/>
</dbReference>
<evidence type="ECO:0000256" key="2">
    <source>
        <dbReference type="SAM" id="SignalP"/>
    </source>
</evidence>
<organism evidence="4 5">
    <name type="scientific">Nicrophorus vespilloides</name>
    <name type="common">Boreal carrion beetle</name>
    <dbReference type="NCBI Taxonomy" id="110193"/>
    <lineage>
        <taxon>Eukaryota</taxon>
        <taxon>Metazoa</taxon>
        <taxon>Ecdysozoa</taxon>
        <taxon>Arthropoda</taxon>
        <taxon>Hexapoda</taxon>
        <taxon>Insecta</taxon>
        <taxon>Pterygota</taxon>
        <taxon>Neoptera</taxon>
        <taxon>Endopterygota</taxon>
        <taxon>Coleoptera</taxon>
        <taxon>Polyphaga</taxon>
        <taxon>Staphyliniformia</taxon>
        <taxon>Silphidae</taxon>
        <taxon>Nicrophorinae</taxon>
        <taxon>Nicrophorus</taxon>
    </lineage>
</organism>
<feature type="chain" id="PRO_5047276340" evidence="2">
    <location>
        <begin position="16"/>
        <end position="311"/>
    </location>
</feature>
<gene>
    <name evidence="5" type="primary">LOC108560452</name>
</gene>
<protein>
    <submittedName>
        <fullName evidence="5">Fibroblast growth factor receptor 4</fullName>
    </submittedName>
</protein>
<dbReference type="Pfam" id="PF00047">
    <property type="entry name" value="ig"/>
    <property type="match status" value="1"/>
</dbReference>
<keyword evidence="1" id="KW-1133">Transmembrane helix</keyword>
<keyword evidence="5" id="KW-0675">Receptor</keyword>
<dbReference type="Proteomes" id="UP000695000">
    <property type="component" value="Unplaced"/>
</dbReference>
<feature type="domain" description="Ig-like" evidence="3">
    <location>
        <begin position="142"/>
        <end position="249"/>
    </location>
</feature>